<dbReference type="EMBL" id="FXTP01000007">
    <property type="protein sequence ID" value="SMO67247.1"/>
    <property type="molecule type" value="Genomic_DNA"/>
</dbReference>
<dbReference type="Proteomes" id="UP000317557">
    <property type="component" value="Unassembled WGS sequence"/>
</dbReference>
<evidence type="ECO:0000313" key="2">
    <source>
        <dbReference type="Proteomes" id="UP000317557"/>
    </source>
</evidence>
<name>A0A521D6D2_9BACT</name>
<protein>
    <submittedName>
        <fullName evidence="1">Uncharacterized protein</fullName>
    </submittedName>
</protein>
<gene>
    <name evidence="1" type="ORF">SAMN06265219_107157</name>
</gene>
<dbReference type="PROSITE" id="PS51257">
    <property type="entry name" value="PROKAR_LIPOPROTEIN"/>
    <property type="match status" value="1"/>
</dbReference>
<evidence type="ECO:0000313" key="1">
    <source>
        <dbReference type="EMBL" id="SMO67247.1"/>
    </source>
</evidence>
<accession>A0A521D6D2</accession>
<organism evidence="1 2">
    <name type="scientific">Gracilimonas mengyeensis</name>
    <dbReference type="NCBI Taxonomy" id="1302730"/>
    <lineage>
        <taxon>Bacteria</taxon>
        <taxon>Pseudomonadati</taxon>
        <taxon>Balneolota</taxon>
        <taxon>Balneolia</taxon>
        <taxon>Balneolales</taxon>
        <taxon>Balneolaceae</taxon>
        <taxon>Gracilimonas</taxon>
    </lineage>
</organism>
<proteinExistence type="predicted"/>
<keyword evidence="2" id="KW-1185">Reference proteome</keyword>
<dbReference type="RefSeq" id="WP_142454394.1">
    <property type="nucleotide sequence ID" value="NZ_FXTP01000007.1"/>
</dbReference>
<reference evidence="1 2" key="1">
    <citation type="submission" date="2017-05" db="EMBL/GenBank/DDBJ databases">
        <authorList>
            <person name="Varghese N."/>
            <person name="Submissions S."/>
        </authorList>
    </citation>
    <scope>NUCLEOTIDE SEQUENCE [LARGE SCALE GENOMIC DNA]</scope>
    <source>
        <strain evidence="1 2">DSM 21985</strain>
    </source>
</reference>
<sequence length="170" mass="19380">MLYRLSLPSALIILMLFTGCSYIEYNGQWPPADYTSNKNTYREQIFISPNARYFTTGERITAVYTNHTSDTVYVFKPDGSGDDPLKRRTNDGWKAVKTKPESVAYIQVASYIPIKPGGTRKLIFPEARLREMGKKVTGTYRFSFTITSKKHDGKSTTVHSRAFTIRETLD</sequence>
<dbReference type="AlphaFoldDB" id="A0A521D6D2"/>